<dbReference type="Pfam" id="PF08448">
    <property type="entry name" value="PAS_4"/>
    <property type="match status" value="1"/>
</dbReference>
<dbReference type="PANTHER" id="PTHR43065">
    <property type="entry name" value="SENSOR HISTIDINE KINASE"/>
    <property type="match status" value="1"/>
</dbReference>
<gene>
    <name evidence="6" type="ORF">OHM77_08930</name>
</gene>
<dbReference type="GO" id="GO:0000155">
    <property type="term" value="F:phosphorelay sensor kinase activity"/>
    <property type="evidence" value="ECO:0007669"/>
    <property type="project" value="InterPro"/>
</dbReference>
<dbReference type="SUPFAM" id="SSF55785">
    <property type="entry name" value="PYP-like sensor domain (PAS domain)"/>
    <property type="match status" value="1"/>
</dbReference>
<dbReference type="CDD" id="cd00082">
    <property type="entry name" value="HisKA"/>
    <property type="match status" value="1"/>
</dbReference>
<comment type="catalytic activity">
    <reaction evidence="1">
        <text>ATP + protein L-histidine = ADP + protein N-phospho-L-histidine.</text>
        <dbReference type="EC" id="2.7.13.3"/>
    </reaction>
</comment>
<evidence type="ECO:0000259" key="4">
    <source>
        <dbReference type="PROSITE" id="PS50109"/>
    </source>
</evidence>
<dbReference type="PRINTS" id="PR00344">
    <property type="entry name" value="BCTRLSENSOR"/>
</dbReference>
<dbReference type="PANTHER" id="PTHR43065:SF42">
    <property type="entry name" value="TWO-COMPONENT SENSOR PPRA"/>
    <property type="match status" value="1"/>
</dbReference>
<evidence type="ECO:0000256" key="2">
    <source>
        <dbReference type="ARBA" id="ARBA00012438"/>
    </source>
</evidence>
<dbReference type="Gene3D" id="1.10.287.130">
    <property type="match status" value="1"/>
</dbReference>
<dbReference type="SMART" id="SM00388">
    <property type="entry name" value="HisKA"/>
    <property type="match status" value="1"/>
</dbReference>
<dbReference type="PROSITE" id="PS50109">
    <property type="entry name" value="HIS_KIN"/>
    <property type="match status" value="1"/>
</dbReference>
<dbReference type="InterPro" id="IPR004358">
    <property type="entry name" value="Sig_transdc_His_kin-like_C"/>
</dbReference>
<accession>A0AA49FJ17</accession>
<organism evidence="6">
    <name type="scientific">Candidatus Nitricoxidivorans perseverans</name>
    <dbReference type="NCBI Taxonomy" id="2975601"/>
    <lineage>
        <taxon>Bacteria</taxon>
        <taxon>Pseudomonadati</taxon>
        <taxon>Pseudomonadota</taxon>
        <taxon>Betaproteobacteria</taxon>
        <taxon>Nitrosomonadales</taxon>
        <taxon>Sterolibacteriaceae</taxon>
        <taxon>Candidatus Nitricoxidivorans</taxon>
    </lineage>
</organism>
<dbReference type="EC" id="2.7.13.3" evidence="2"/>
<dbReference type="CDD" id="cd00130">
    <property type="entry name" value="PAS"/>
    <property type="match status" value="1"/>
</dbReference>
<dbReference type="InterPro" id="IPR000014">
    <property type="entry name" value="PAS"/>
</dbReference>
<dbReference type="InterPro" id="IPR035965">
    <property type="entry name" value="PAS-like_dom_sf"/>
</dbReference>
<keyword evidence="6" id="KW-0547">Nucleotide-binding</keyword>
<dbReference type="SUPFAM" id="SSF47384">
    <property type="entry name" value="Homodimeric domain of signal transducing histidine kinase"/>
    <property type="match status" value="1"/>
</dbReference>
<dbReference type="Gene3D" id="3.30.565.10">
    <property type="entry name" value="Histidine kinase-like ATPase, C-terminal domain"/>
    <property type="match status" value="1"/>
</dbReference>
<dbReference type="InterPro" id="IPR036890">
    <property type="entry name" value="HATPase_C_sf"/>
</dbReference>
<protein>
    <recommendedName>
        <fullName evidence="2">histidine kinase</fullName>
        <ecNumber evidence="2">2.7.13.3</ecNumber>
    </recommendedName>
</protein>
<dbReference type="AlphaFoldDB" id="A0AA49FJ17"/>
<name>A0AA49FJ17_9PROT</name>
<dbReference type="InterPro" id="IPR005467">
    <property type="entry name" value="His_kinase_dom"/>
</dbReference>
<dbReference type="GO" id="GO:0005524">
    <property type="term" value="F:ATP binding"/>
    <property type="evidence" value="ECO:0007669"/>
    <property type="project" value="UniProtKB-KW"/>
</dbReference>
<dbReference type="PROSITE" id="PS50112">
    <property type="entry name" value="PAS"/>
    <property type="match status" value="1"/>
</dbReference>
<evidence type="ECO:0000313" key="6">
    <source>
        <dbReference type="EMBL" id="WIM04824.1"/>
    </source>
</evidence>
<dbReference type="SMART" id="SM00091">
    <property type="entry name" value="PAS"/>
    <property type="match status" value="1"/>
</dbReference>
<dbReference type="KEGG" id="npv:OHM77_08930"/>
<dbReference type="SMART" id="SM00387">
    <property type="entry name" value="HATPase_c"/>
    <property type="match status" value="1"/>
</dbReference>
<evidence type="ECO:0000256" key="3">
    <source>
        <dbReference type="ARBA" id="ARBA00022553"/>
    </source>
</evidence>
<keyword evidence="6" id="KW-0067">ATP-binding</keyword>
<dbReference type="Proteomes" id="UP001234916">
    <property type="component" value="Chromosome"/>
</dbReference>
<dbReference type="Gene3D" id="3.30.450.20">
    <property type="entry name" value="PAS domain"/>
    <property type="match status" value="1"/>
</dbReference>
<dbReference type="EMBL" id="CP107246">
    <property type="protein sequence ID" value="WIM04824.1"/>
    <property type="molecule type" value="Genomic_DNA"/>
</dbReference>
<feature type="domain" description="PAS" evidence="5">
    <location>
        <begin position="68"/>
        <end position="138"/>
    </location>
</feature>
<reference evidence="6" key="1">
    <citation type="journal article" date="2023" name="Nat. Microbiol.">
        <title>Enrichment and characterization of a nitric oxide-reducing microbial community in a continuous bioreactor.</title>
        <authorList>
            <person name="Garrido-Amador P."/>
            <person name="Stortenbeker N."/>
            <person name="Wessels H.J.C.T."/>
            <person name="Speth D.R."/>
            <person name="Garcia-Heredia I."/>
            <person name="Kartal B."/>
        </authorList>
    </citation>
    <scope>NUCLEOTIDE SEQUENCE</scope>
    <source>
        <strain evidence="6">MAG1</strain>
    </source>
</reference>
<feature type="domain" description="Histidine kinase" evidence="4">
    <location>
        <begin position="220"/>
        <end position="458"/>
    </location>
</feature>
<dbReference type="Pfam" id="PF00512">
    <property type="entry name" value="HisKA"/>
    <property type="match status" value="1"/>
</dbReference>
<dbReference type="Pfam" id="PF02518">
    <property type="entry name" value="HATPase_c"/>
    <property type="match status" value="1"/>
</dbReference>
<dbReference type="NCBIfam" id="TIGR00229">
    <property type="entry name" value="sensory_box"/>
    <property type="match status" value="1"/>
</dbReference>
<sequence length="458" mass="50717">MPKRPDAKPAQETRVYLPTLPAHALDHPPEGVGEDVWIDVIRKMDEVYSDLLQYEVALEEKNAKLEETQKFIFSVLTSMSDVLVVCDRHGVIQEVNQALADLVGQSEDELRGTPLIDLFAADASSEQARRFLRDLHSERIHDCELHFKCRYAPEMPMAVNCTPRLSPAGKFVGMVMTGRPVGDLRRAYEHLRRAHEDLKLAQQQLIHSEKMASLGRLVAGVAHELNNPISFVLGNVYALQRYGQRMREYLGAIHAGKSAEELAELRKSLRIDRLMEDMKPLIDGTIEGAERTRDIVAGLKRFSAQDRGEEEIFNLAEVLERSVHWVVKASGSKIKVSLDVPPQIHVSGSPGQMQQVLVNLVQNAIDSTERQPDARLDIGGDVRNRSVVLTFRDNGPGFGEGNLDKAFDPFFTTKPVGKGTGLGLSIGYGIVERHRGHLAASNHPEGGAVLTLTLPLAG</sequence>
<evidence type="ECO:0000256" key="1">
    <source>
        <dbReference type="ARBA" id="ARBA00000085"/>
    </source>
</evidence>
<keyword evidence="3" id="KW-0597">Phosphoprotein</keyword>
<dbReference type="InterPro" id="IPR003594">
    <property type="entry name" value="HATPase_dom"/>
</dbReference>
<proteinExistence type="predicted"/>
<evidence type="ECO:0000259" key="5">
    <source>
        <dbReference type="PROSITE" id="PS50112"/>
    </source>
</evidence>
<dbReference type="SUPFAM" id="SSF55874">
    <property type="entry name" value="ATPase domain of HSP90 chaperone/DNA topoisomerase II/histidine kinase"/>
    <property type="match status" value="1"/>
</dbReference>
<dbReference type="InterPro" id="IPR036097">
    <property type="entry name" value="HisK_dim/P_sf"/>
</dbReference>
<dbReference type="InterPro" id="IPR013656">
    <property type="entry name" value="PAS_4"/>
</dbReference>
<dbReference type="InterPro" id="IPR003661">
    <property type="entry name" value="HisK_dim/P_dom"/>
</dbReference>